<dbReference type="InterPro" id="IPR017927">
    <property type="entry name" value="FAD-bd_FR_type"/>
</dbReference>
<dbReference type="SUPFAM" id="SSF52343">
    <property type="entry name" value="Ferredoxin reductase-like, C-terminal NADP-linked domain"/>
    <property type="match status" value="1"/>
</dbReference>
<accession>A0AAW2ZE38</accession>
<gene>
    <name evidence="3" type="ORF">AKO1_015267</name>
</gene>
<dbReference type="InterPro" id="IPR039261">
    <property type="entry name" value="FNR_nucleotide-bd"/>
</dbReference>
<dbReference type="PANTHER" id="PTHR11972:SF69">
    <property type="entry name" value="FERRIC REDUCTION OXIDASE 6-RELATED"/>
    <property type="match status" value="1"/>
</dbReference>
<comment type="caution">
    <text evidence="3">The sequence shown here is derived from an EMBL/GenBank/DDBJ whole genome shotgun (WGS) entry which is preliminary data.</text>
</comment>
<dbReference type="AlphaFoldDB" id="A0AAW2ZE38"/>
<dbReference type="Gene3D" id="3.40.50.80">
    <property type="entry name" value="Nucleotide-binding domain of ferredoxin-NADP reductase (FNR) module"/>
    <property type="match status" value="1"/>
</dbReference>
<feature type="domain" description="FAD-binding FR-type" evidence="2">
    <location>
        <begin position="38"/>
        <end position="159"/>
    </location>
</feature>
<dbReference type="GO" id="GO:0005886">
    <property type="term" value="C:plasma membrane"/>
    <property type="evidence" value="ECO:0007669"/>
    <property type="project" value="TreeGrafter"/>
</dbReference>
<dbReference type="PANTHER" id="PTHR11972">
    <property type="entry name" value="NADPH OXIDASE"/>
    <property type="match status" value="1"/>
</dbReference>
<evidence type="ECO:0000313" key="3">
    <source>
        <dbReference type="EMBL" id="KAL0488073.1"/>
    </source>
</evidence>
<dbReference type="PRINTS" id="PR00466">
    <property type="entry name" value="GP91PHOX"/>
</dbReference>
<dbReference type="InterPro" id="IPR000778">
    <property type="entry name" value="Cyt_b245_heavy_chain"/>
</dbReference>
<name>A0AAW2ZE38_9EUKA</name>
<reference evidence="3 4" key="1">
    <citation type="submission" date="2024-03" db="EMBL/GenBank/DDBJ databases">
        <title>The Acrasis kona genome and developmental transcriptomes reveal deep origins of eukaryotic multicellular pathways.</title>
        <authorList>
            <person name="Sheikh S."/>
            <person name="Fu C.-J."/>
            <person name="Brown M.W."/>
            <person name="Baldauf S.L."/>
        </authorList>
    </citation>
    <scope>NUCLEOTIDE SEQUENCE [LARGE SCALE GENOMIC DNA]</scope>
    <source>
        <strain evidence="3 4">ATCC MYA-3509</strain>
    </source>
</reference>
<dbReference type="GO" id="GO:0016175">
    <property type="term" value="F:superoxide-generating NAD(P)H oxidase activity"/>
    <property type="evidence" value="ECO:0007669"/>
    <property type="project" value="TreeGrafter"/>
</dbReference>
<dbReference type="InterPro" id="IPR050369">
    <property type="entry name" value="RBOH/FRE"/>
</dbReference>
<keyword evidence="1" id="KW-0560">Oxidoreductase</keyword>
<dbReference type="Pfam" id="PF08022">
    <property type="entry name" value="FAD_binding_8"/>
    <property type="match status" value="1"/>
</dbReference>
<keyword evidence="4" id="KW-1185">Reference proteome</keyword>
<dbReference type="PROSITE" id="PS51384">
    <property type="entry name" value="FAD_FR"/>
    <property type="match status" value="1"/>
</dbReference>
<protein>
    <submittedName>
        <fullName evidence="3">NADPH oxidase</fullName>
    </submittedName>
</protein>
<dbReference type="Pfam" id="PF08030">
    <property type="entry name" value="NAD_binding_6"/>
    <property type="match status" value="1"/>
</dbReference>
<dbReference type="InterPro" id="IPR013112">
    <property type="entry name" value="FAD-bd_8"/>
</dbReference>
<organism evidence="3 4">
    <name type="scientific">Acrasis kona</name>
    <dbReference type="NCBI Taxonomy" id="1008807"/>
    <lineage>
        <taxon>Eukaryota</taxon>
        <taxon>Discoba</taxon>
        <taxon>Heterolobosea</taxon>
        <taxon>Tetramitia</taxon>
        <taxon>Eutetramitia</taxon>
        <taxon>Acrasidae</taxon>
        <taxon>Acrasis</taxon>
    </lineage>
</organism>
<evidence type="ECO:0000259" key="2">
    <source>
        <dbReference type="PROSITE" id="PS51384"/>
    </source>
</evidence>
<dbReference type="EMBL" id="JAOPGA020001401">
    <property type="protein sequence ID" value="KAL0488073.1"/>
    <property type="molecule type" value="Genomic_DNA"/>
</dbReference>
<proteinExistence type="predicted"/>
<dbReference type="Proteomes" id="UP001431209">
    <property type="component" value="Unassembled WGS sequence"/>
</dbReference>
<evidence type="ECO:0000256" key="1">
    <source>
        <dbReference type="ARBA" id="ARBA00023002"/>
    </source>
</evidence>
<dbReference type="InterPro" id="IPR017938">
    <property type="entry name" value="Riboflavin_synthase-like_b-brl"/>
</dbReference>
<sequence length="326" mass="37400">MAAIVMVVFHAIWSQTVPFISTSVGLYVIDLLMRAVLGYMMPAKLVSVRYLGDCGITRLVIHKPGFKYKPGQWIYLYISSVGLLDSQPFTISGHTQDPEMQEYITVFVKNMAHSRPRDVIGSKWSERLALWARKVGDEQAHISDPIVRVEGPYGDVSHDYGEYDTVVLIAGGVGITAMYSLFISLLEGYRCGEPCCSMKKVYLIWIKKSSSMWDMFPDLLKYESVDNELDILNKNHCEIKLYVTENVRASGYEVANGFQVYNKRPDFRELLRDIARERRQRANDQSKYISVCACGPESMMNDVQGACWRENNQKNRFHFHKELFEL</sequence>
<dbReference type="InterPro" id="IPR013121">
    <property type="entry name" value="Fe_red_NAD-bd_6"/>
</dbReference>
<dbReference type="SUPFAM" id="SSF63380">
    <property type="entry name" value="Riboflavin synthase domain-like"/>
    <property type="match status" value="1"/>
</dbReference>
<evidence type="ECO:0000313" key="4">
    <source>
        <dbReference type="Proteomes" id="UP001431209"/>
    </source>
</evidence>
<dbReference type="CDD" id="cd06186">
    <property type="entry name" value="NOX_Duox_like_FAD_NADP"/>
    <property type="match status" value="1"/>
</dbReference>